<dbReference type="PROSITE" id="PS51468">
    <property type="entry name" value="VIT"/>
    <property type="match status" value="1"/>
</dbReference>
<evidence type="ECO:0000313" key="3">
    <source>
        <dbReference type="EMBL" id="KAK8891975.1"/>
    </source>
</evidence>
<dbReference type="EMBL" id="JAPFFF010000004">
    <property type="protein sequence ID" value="KAK8891975.1"/>
    <property type="molecule type" value="Genomic_DNA"/>
</dbReference>
<gene>
    <name evidence="3" type="ORF">M9Y10_029197</name>
</gene>
<feature type="domain" description="VWFA" evidence="1">
    <location>
        <begin position="185"/>
        <end position="357"/>
    </location>
</feature>
<dbReference type="Pfam" id="PF08487">
    <property type="entry name" value="VIT"/>
    <property type="match status" value="1"/>
</dbReference>
<dbReference type="InterPro" id="IPR013694">
    <property type="entry name" value="VIT"/>
</dbReference>
<accession>A0ABR2KLG3</accession>
<evidence type="ECO:0000259" key="1">
    <source>
        <dbReference type="PROSITE" id="PS50234"/>
    </source>
</evidence>
<dbReference type="SMART" id="SM00327">
    <property type="entry name" value="VWA"/>
    <property type="match status" value="1"/>
</dbReference>
<evidence type="ECO:0000259" key="2">
    <source>
        <dbReference type="PROSITE" id="PS51468"/>
    </source>
</evidence>
<evidence type="ECO:0000313" key="4">
    <source>
        <dbReference type="Proteomes" id="UP001470230"/>
    </source>
</evidence>
<dbReference type="PANTHER" id="PTHR45737">
    <property type="entry name" value="VON WILLEBRAND FACTOR A DOMAIN-CONTAINING PROTEIN 5A"/>
    <property type="match status" value="1"/>
</dbReference>
<dbReference type="PANTHER" id="PTHR45737:SF6">
    <property type="entry name" value="VON WILLEBRAND FACTOR A DOMAIN-CONTAINING PROTEIN 5A"/>
    <property type="match status" value="1"/>
</dbReference>
<proteinExistence type="predicted"/>
<dbReference type="Pfam" id="PF13768">
    <property type="entry name" value="VWA_3"/>
    <property type="match status" value="1"/>
</dbReference>
<dbReference type="Gene3D" id="3.40.50.410">
    <property type="entry name" value="von Willebrand factor, type A domain"/>
    <property type="match status" value="1"/>
</dbReference>
<organism evidence="3 4">
    <name type="scientific">Tritrichomonas musculus</name>
    <dbReference type="NCBI Taxonomy" id="1915356"/>
    <lineage>
        <taxon>Eukaryota</taxon>
        <taxon>Metamonada</taxon>
        <taxon>Parabasalia</taxon>
        <taxon>Tritrichomonadida</taxon>
        <taxon>Tritrichomonadidae</taxon>
        <taxon>Tritrichomonas</taxon>
    </lineage>
</organism>
<dbReference type="Proteomes" id="UP001470230">
    <property type="component" value="Unassembled WGS sequence"/>
</dbReference>
<name>A0ABR2KLG3_9EUKA</name>
<dbReference type="PROSITE" id="PS50234">
    <property type="entry name" value="VWFA"/>
    <property type="match status" value="1"/>
</dbReference>
<keyword evidence="4" id="KW-1185">Reference proteome</keyword>
<dbReference type="InterPro" id="IPR002035">
    <property type="entry name" value="VWF_A"/>
</dbReference>
<reference evidence="3 4" key="1">
    <citation type="submission" date="2024-04" db="EMBL/GenBank/DDBJ databases">
        <title>Tritrichomonas musculus Genome.</title>
        <authorList>
            <person name="Alves-Ferreira E."/>
            <person name="Grigg M."/>
            <person name="Lorenzi H."/>
            <person name="Galac M."/>
        </authorList>
    </citation>
    <scope>NUCLEOTIDE SEQUENCE [LARGE SCALE GENOMIC DNA]</scope>
    <source>
        <strain evidence="3 4">EAF2021</strain>
    </source>
</reference>
<comment type="caution">
    <text evidence="3">The sequence shown here is derived from an EMBL/GenBank/DDBJ whole genome shotgun (WGS) entry which is preliminary data.</text>
</comment>
<sequence length="728" mass="81640">MKFQVGDETIEAELRSNEAAKETFQEAKKVGRTVAMTEQVVPGITSVKIGNVPKDKVVAIIFKCAFTSTLQNPTTILTKIPLQATEPDGSVTDLYNLPSFEINVDLAISQLEPVADVYTNCESNYTKTDDCSGKLTINSAILTDENILIMTEFSKPIHSQMVQADNATSISIIPEFEPIKSGVKEYVFFIDCSASMLGESIRKAKESLRLFLSKLLDNSYFNIIHFGTTFEKLFTQSSQKDDRTINEAKEFIDKIRANLGGTEMLSMFEDLFKDEIKIGGQRQIFIITDGEVYERQKVVQKITENRGFNRIFAIGLGHGADAGFLDEIAEITNGKYDFVFNKDELPSKVSEQLDLSLSDAATETEIHIEGNESFETMPYPLPPLLPHVDTHIFVSTNQAIEDVMVTFKLNNTSEIENLISLRSKLAIDGKSPIYALFAWNQLKKIKDDKEKSIKISLASGVLCSYTSYIAVSENAYVDSIQQEKASVSIDEDMCHDEIYYEECCDACCVEYCAECCFGGWNVCCDECFECDEACIASPREWSRKCYDSEPDLPRPHPRLLGMTHEEPICPTDHDISFAKKKKSKAKFVDDAGDADGDIETSKLDDFTADTNLINEIDSSKVWSNDASAVDIIRLQSRDGFWDLPSAFITEKCSGKSPELAGIDLSESLIVRKRVISTIFTLAYLEKCDKEILNRWKFAKEKGLKWLKRIESSANWDQIIIGTLLEISK</sequence>
<protein>
    <submittedName>
        <fullName evidence="3">von Willebrand factor A domain-containing protein 5A</fullName>
    </submittedName>
</protein>
<feature type="domain" description="VIT" evidence="2">
    <location>
        <begin position="1"/>
        <end position="66"/>
    </location>
</feature>
<dbReference type="SUPFAM" id="SSF53300">
    <property type="entry name" value="vWA-like"/>
    <property type="match status" value="1"/>
</dbReference>
<dbReference type="InterPro" id="IPR036465">
    <property type="entry name" value="vWFA_dom_sf"/>
</dbReference>